<accession>A0A914YVD8</accession>
<sequence>MMSHSHTILAIIVGFICLEFSMAAIMPDSCKVNPTVFGPNATSCSDVRDSTECRAIFPASTATARDPQCEKPELEEIALECANTCLACCETTHVEMIHYLQFNCTRKCSIL</sequence>
<protein>
    <submittedName>
        <fullName evidence="3">Uncharacterized protein</fullName>
    </submittedName>
</protein>
<feature type="chain" id="PRO_5037297115" evidence="1">
    <location>
        <begin position="24"/>
        <end position="111"/>
    </location>
</feature>
<keyword evidence="2" id="KW-1185">Reference proteome</keyword>
<proteinExistence type="predicted"/>
<reference evidence="3" key="1">
    <citation type="submission" date="2022-11" db="UniProtKB">
        <authorList>
            <consortium name="WormBaseParasite"/>
        </authorList>
    </citation>
    <scope>IDENTIFICATION</scope>
</reference>
<dbReference type="Proteomes" id="UP000887577">
    <property type="component" value="Unplaced"/>
</dbReference>
<dbReference type="WBParaSite" id="PSU_v2.g21477.t1">
    <property type="protein sequence ID" value="PSU_v2.g21477.t1"/>
    <property type="gene ID" value="PSU_v2.g21477"/>
</dbReference>
<name>A0A914YVD8_9BILA</name>
<evidence type="ECO:0000313" key="2">
    <source>
        <dbReference type="Proteomes" id="UP000887577"/>
    </source>
</evidence>
<dbReference type="AlphaFoldDB" id="A0A914YVD8"/>
<keyword evidence="1" id="KW-0732">Signal</keyword>
<evidence type="ECO:0000313" key="3">
    <source>
        <dbReference type="WBParaSite" id="PSU_v2.g21477.t1"/>
    </source>
</evidence>
<evidence type="ECO:0000256" key="1">
    <source>
        <dbReference type="SAM" id="SignalP"/>
    </source>
</evidence>
<organism evidence="2 3">
    <name type="scientific">Panagrolaimus superbus</name>
    <dbReference type="NCBI Taxonomy" id="310955"/>
    <lineage>
        <taxon>Eukaryota</taxon>
        <taxon>Metazoa</taxon>
        <taxon>Ecdysozoa</taxon>
        <taxon>Nematoda</taxon>
        <taxon>Chromadorea</taxon>
        <taxon>Rhabditida</taxon>
        <taxon>Tylenchina</taxon>
        <taxon>Panagrolaimomorpha</taxon>
        <taxon>Panagrolaimoidea</taxon>
        <taxon>Panagrolaimidae</taxon>
        <taxon>Panagrolaimus</taxon>
    </lineage>
</organism>
<feature type="signal peptide" evidence="1">
    <location>
        <begin position="1"/>
        <end position="23"/>
    </location>
</feature>